<name>A0A8J2PPY1_9HEXA</name>
<organism evidence="1 2">
    <name type="scientific">Allacma fusca</name>
    <dbReference type="NCBI Taxonomy" id="39272"/>
    <lineage>
        <taxon>Eukaryota</taxon>
        <taxon>Metazoa</taxon>
        <taxon>Ecdysozoa</taxon>
        <taxon>Arthropoda</taxon>
        <taxon>Hexapoda</taxon>
        <taxon>Collembola</taxon>
        <taxon>Symphypleona</taxon>
        <taxon>Sminthuridae</taxon>
        <taxon>Allacma</taxon>
    </lineage>
</organism>
<gene>
    <name evidence="1" type="ORF">AFUS01_LOCUS38837</name>
</gene>
<accession>A0A8J2PPY1</accession>
<evidence type="ECO:0000313" key="2">
    <source>
        <dbReference type="Proteomes" id="UP000708208"/>
    </source>
</evidence>
<proteinExistence type="predicted"/>
<comment type="caution">
    <text evidence="1">The sequence shown here is derived from an EMBL/GenBank/DDBJ whole genome shotgun (WGS) entry which is preliminary data.</text>
</comment>
<protein>
    <submittedName>
        <fullName evidence="1">Uncharacterized protein</fullName>
    </submittedName>
</protein>
<keyword evidence="2" id="KW-1185">Reference proteome</keyword>
<dbReference type="AlphaFoldDB" id="A0A8J2PPY1"/>
<evidence type="ECO:0000313" key="1">
    <source>
        <dbReference type="EMBL" id="CAG7828944.1"/>
    </source>
</evidence>
<dbReference type="EMBL" id="CAJVCH010549461">
    <property type="protein sequence ID" value="CAG7828944.1"/>
    <property type="molecule type" value="Genomic_DNA"/>
</dbReference>
<sequence>NKTAIEKEYEGLNLVDNDYLSSVTALSHWMGDTTL</sequence>
<feature type="non-terminal residue" evidence="1">
    <location>
        <position position="1"/>
    </location>
</feature>
<reference evidence="1" key="1">
    <citation type="submission" date="2021-06" db="EMBL/GenBank/DDBJ databases">
        <authorList>
            <person name="Hodson N. C."/>
            <person name="Mongue J. A."/>
            <person name="Jaron S. K."/>
        </authorList>
    </citation>
    <scope>NUCLEOTIDE SEQUENCE</scope>
</reference>
<dbReference type="Proteomes" id="UP000708208">
    <property type="component" value="Unassembled WGS sequence"/>
</dbReference>
<feature type="non-terminal residue" evidence="1">
    <location>
        <position position="35"/>
    </location>
</feature>